<evidence type="ECO:0000256" key="1">
    <source>
        <dbReference type="SAM" id="MobiDB-lite"/>
    </source>
</evidence>
<feature type="region of interest" description="Disordered" evidence="1">
    <location>
        <begin position="304"/>
        <end position="326"/>
    </location>
</feature>
<dbReference type="Gramene" id="OMERI12G10850.1">
    <property type="protein sequence ID" value="OMERI12G10850.1"/>
    <property type="gene ID" value="OMERI12G10850"/>
</dbReference>
<dbReference type="HOGENOM" id="CLU_073966_0_0_1"/>
<feature type="region of interest" description="Disordered" evidence="1">
    <location>
        <begin position="28"/>
        <end position="97"/>
    </location>
</feature>
<feature type="compositionally biased region" description="Basic and acidic residues" evidence="1">
    <location>
        <begin position="310"/>
        <end position="326"/>
    </location>
</feature>
<keyword evidence="3" id="KW-1185">Reference proteome</keyword>
<sequence length="326" mass="35512">MRGDDKRLTLAPAALLPELGQLASGLVEEDNDEFGGRRRTSSPASPARTLLPSLETECGDSEARPFGSRFWVLAGEPDSSDEESDDVEAADVSKDDEEGDAVFLQRAMAEGFTADEVFQAGEHLLLVPPIKPSSCSKNKRAFGNGWLARRIVDTVAGQTVSKCKPWKGPLPSARSSQPLTIGDKLAEALAAMPRFQARPGSSNWAAGKRTVKEVELNLDQRARKCREEEKFVEKDCRAAEKEGHEVILGKGVVQLDVGETESGRLPNSNFKRLELGAHVRPIYLGLGRRPIRFYPGVGRLLSQAGRHPRASKEMKPSGILGKEKST</sequence>
<proteinExistence type="predicted"/>
<dbReference type="EnsemblPlants" id="OMERI12G10850.1">
    <property type="protein sequence ID" value="OMERI12G10850.1"/>
    <property type="gene ID" value="OMERI12G10850"/>
</dbReference>
<evidence type="ECO:0000313" key="3">
    <source>
        <dbReference type="Proteomes" id="UP000008021"/>
    </source>
</evidence>
<reference evidence="2" key="1">
    <citation type="submission" date="2015-04" db="UniProtKB">
        <authorList>
            <consortium name="EnsemblPlants"/>
        </authorList>
    </citation>
    <scope>IDENTIFICATION</scope>
</reference>
<dbReference type="AlphaFoldDB" id="A0A0E0FD15"/>
<accession>A0A0E0FD15</accession>
<organism evidence="2">
    <name type="scientific">Oryza meridionalis</name>
    <dbReference type="NCBI Taxonomy" id="40149"/>
    <lineage>
        <taxon>Eukaryota</taxon>
        <taxon>Viridiplantae</taxon>
        <taxon>Streptophyta</taxon>
        <taxon>Embryophyta</taxon>
        <taxon>Tracheophyta</taxon>
        <taxon>Spermatophyta</taxon>
        <taxon>Magnoliopsida</taxon>
        <taxon>Liliopsida</taxon>
        <taxon>Poales</taxon>
        <taxon>Poaceae</taxon>
        <taxon>BOP clade</taxon>
        <taxon>Oryzoideae</taxon>
        <taxon>Oryzeae</taxon>
        <taxon>Oryzinae</taxon>
        <taxon>Oryza</taxon>
    </lineage>
</organism>
<protein>
    <submittedName>
        <fullName evidence="2">Uncharacterized protein</fullName>
    </submittedName>
</protein>
<evidence type="ECO:0000313" key="2">
    <source>
        <dbReference type="EnsemblPlants" id="OMERI12G10850.1"/>
    </source>
</evidence>
<feature type="compositionally biased region" description="Acidic residues" evidence="1">
    <location>
        <begin position="78"/>
        <end position="97"/>
    </location>
</feature>
<reference evidence="2" key="2">
    <citation type="submission" date="2018-05" db="EMBL/GenBank/DDBJ databases">
        <title>OmerRS3 (Oryza meridionalis Reference Sequence Version 3).</title>
        <authorList>
            <person name="Zhang J."/>
            <person name="Kudrna D."/>
            <person name="Lee S."/>
            <person name="Talag J."/>
            <person name="Welchert J."/>
            <person name="Wing R.A."/>
        </authorList>
    </citation>
    <scope>NUCLEOTIDE SEQUENCE [LARGE SCALE GENOMIC DNA]</scope>
    <source>
        <strain evidence="2">cv. OR44</strain>
    </source>
</reference>
<name>A0A0E0FD15_9ORYZ</name>
<dbReference type="Proteomes" id="UP000008021">
    <property type="component" value="Chromosome 12"/>
</dbReference>